<dbReference type="EMBL" id="UINC01081193">
    <property type="protein sequence ID" value="SVC24809.1"/>
    <property type="molecule type" value="Genomic_DNA"/>
</dbReference>
<protein>
    <submittedName>
        <fullName evidence="1">Uncharacterized protein</fullName>
    </submittedName>
</protein>
<gene>
    <name evidence="1" type="ORF">METZ01_LOCUS277663</name>
</gene>
<feature type="non-terminal residue" evidence="1">
    <location>
        <position position="27"/>
    </location>
</feature>
<proteinExistence type="predicted"/>
<sequence>MGVELVLNILPENLLKLISVDGSFDSL</sequence>
<accession>A0A382KKP2</accession>
<name>A0A382KKP2_9ZZZZ</name>
<reference evidence="1" key="1">
    <citation type="submission" date="2018-05" db="EMBL/GenBank/DDBJ databases">
        <authorList>
            <person name="Lanie J.A."/>
            <person name="Ng W.-L."/>
            <person name="Kazmierczak K.M."/>
            <person name="Andrzejewski T.M."/>
            <person name="Davidsen T.M."/>
            <person name="Wayne K.J."/>
            <person name="Tettelin H."/>
            <person name="Glass J.I."/>
            <person name="Rusch D."/>
            <person name="Podicherti R."/>
            <person name="Tsui H.-C.T."/>
            <person name="Winkler M.E."/>
        </authorList>
    </citation>
    <scope>NUCLEOTIDE SEQUENCE</scope>
</reference>
<dbReference type="AlphaFoldDB" id="A0A382KKP2"/>
<organism evidence="1">
    <name type="scientific">marine metagenome</name>
    <dbReference type="NCBI Taxonomy" id="408172"/>
    <lineage>
        <taxon>unclassified sequences</taxon>
        <taxon>metagenomes</taxon>
        <taxon>ecological metagenomes</taxon>
    </lineage>
</organism>
<evidence type="ECO:0000313" key="1">
    <source>
        <dbReference type="EMBL" id="SVC24809.1"/>
    </source>
</evidence>